<accession>A0AAU9JM75</accession>
<name>A0AAU9JM75_9CILI</name>
<dbReference type="CDD" id="cd00038">
    <property type="entry name" value="CAP_ED"/>
    <property type="match status" value="2"/>
</dbReference>
<dbReference type="SMART" id="SM00100">
    <property type="entry name" value="cNMP"/>
    <property type="match status" value="2"/>
</dbReference>
<feature type="domain" description="Cyclic nucleotide-binding" evidence="2">
    <location>
        <begin position="213"/>
        <end position="328"/>
    </location>
</feature>
<sequence>MIKSKPNLNFSIIMNEYKKYQNLKTTENRRGAQSVSPFQTKQFRLGSSDEGQLSAITRIKRKPAYSVSHEPERSKTLIDIASEQILKQKQNNYVSEKSQTLRLNLTQKPPISSSHKLLRHSKANAYSSITENSELLMKLENTLQQRRNSFDPITTLRTILPNWLMSRNDFYSAYMKIKQHVGLNLVEVCLESPSKRTDNEKEALVKWVSSTKFFSSMPKVIVQETCDRFTVLEFQSGAQIIKKDDVADCMYLIYIGTVGIYVDGTRVGQRAQGDSLGETALDNVKLRSADAIAETQAILFRLKKVDYENIILNLKKLEKFEYTKFLMTIPFFQRWSFIKVQNLSNLLVQSQYKPGDIIYEKEDTCSTFYIIKEGSIQLQTYTHLEMQNKWPIGSKQWKLRKITNKFIYPLKTFHKGEFFGEAEIIKNCPRETRAVAIEQSTCLVLNKDEFLDLFPAREKEFLSQRYKMKMPSKEEMETEIKHEMFSNEEKAEILLKAMNLGHGFEGGRDYLLDPRAKRLKGWYSSLKERTRRQRAKIQSKIVDQTEENLDTSR</sequence>
<dbReference type="Gene3D" id="2.60.120.10">
    <property type="entry name" value="Jelly Rolls"/>
    <property type="match status" value="2"/>
</dbReference>
<feature type="region of interest" description="Disordered" evidence="1">
    <location>
        <begin position="534"/>
        <end position="553"/>
    </location>
</feature>
<keyword evidence="4" id="KW-1185">Reference proteome</keyword>
<dbReference type="PANTHER" id="PTHR23011">
    <property type="entry name" value="CYCLIC NUCLEOTIDE-BINDING DOMAIN CONTAINING PROTEIN"/>
    <property type="match status" value="1"/>
</dbReference>
<dbReference type="InterPro" id="IPR014710">
    <property type="entry name" value="RmlC-like_jellyroll"/>
</dbReference>
<evidence type="ECO:0000313" key="3">
    <source>
        <dbReference type="EMBL" id="CAG9321928.1"/>
    </source>
</evidence>
<comment type="caution">
    <text evidence="3">The sequence shown here is derived from an EMBL/GenBank/DDBJ whole genome shotgun (WGS) entry which is preliminary data.</text>
</comment>
<dbReference type="AlphaFoldDB" id="A0AAU9JM75"/>
<dbReference type="Pfam" id="PF00027">
    <property type="entry name" value="cNMP_binding"/>
    <property type="match status" value="2"/>
</dbReference>
<evidence type="ECO:0000313" key="4">
    <source>
        <dbReference type="Proteomes" id="UP001162131"/>
    </source>
</evidence>
<proteinExistence type="predicted"/>
<evidence type="ECO:0000259" key="2">
    <source>
        <dbReference type="PROSITE" id="PS50042"/>
    </source>
</evidence>
<dbReference type="Proteomes" id="UP001162131">
    <property type="component" value="Unassembled WGS sequence"/>
</dbReference>
<evidence type="ECO:0000256" key="1">
    <source>
        <dbReference type="SAM" id="MobiDB-lite"/>
    </source>
</evidence>
<organism evidence="3 4">
    <name type="scientific">Blepharisma stoltei</name>
    <dbReference type="NCBI Taxonomy" id="1481888"/>
    <lineage>
        <taxon>Eukaryota</taxon>
        <taxon>Sar</taxon>
        <taxon>Alveolata</taxon>
        <taxon>Ciliophora</taxon>
        <taxon>Postciliodesmatophora</taxon>
        <taxon>Heterotrichea</taxon>
        <taxon>Heterotrichida</taxon>
        <taxon>Blepharismidae</taxon>
        <taxon>Blepharisma</taxon>
    </lineage>
</organism>
<dbReference type="PANTHER" id="PTHR23011:SF28">
    <property type="entry name" value="CYCLIC NUCLEOTIDE-BINDING DOMAIN CONTAINING PROTEIN"/>
    <property type="match status" value="1"/>
</dbReference>
<dbReference type="InterPro" id="IPR018490">
    <property type="entry name" value="cNMP-bd_dom_sf"/>
</dbReference>
<feature type="compositionally biased region" description="Acidic residues" evidence="1">
    <location>
        <begin position="544"/>
        <end position="553"/>
    </location>
</feature>
<dbReference type="EMBL" id="CAJZBQ010000029">
    <property type="protein sequence ID" value="CAG9321928.1"/>
    <property type="molecule type" value="Genomic_DNA"/>
</dbReference>
<gene>
    <name evidence="3" type="ORF">BSTOLATCC_MIC29832</name>
</gene>
<dbReference type="InterPro" id="IPR000595">
    <property type="entry name" value="cNMP-bd_dom"/>
</dbReference>
<protein>
    <recommendedName>
        <fullName evidence="2">Cyclic nucleotide-binding domain-containing protein</fullName>
    </recommendedName>
</protein>
<dbReference type="PROSITE" id="PS50042">
    <property type="entry name" value="CNMP_BINDING_3"/>
    <property type="match status" value="2"/>
</dbReference>
<reference evidence="3" key="1">
    <citation type="submission" date="2021-09" db="EMBL/GenBank/DDBJ databases">
        <authorList>
            <consortium name="AG Swart"/>
            <person name="Singh M."/>
            <person name="Singh A."/>
            <person name="Seah K."/>
            <person name="Emmerich C."/>
        </authorList>
    </citation>
    <scope>NUCLEOTIDE SEQUENCE</scope>
    <source>
        <strain evidence="3">ATCC30299</strain>
    </source>
</reference>
<feature type="domain" description="Cyclic nucleotide-binding" evidence="2">
    <location>
        <begin position="331"/>
        <end position="454"/>
    </location>
</feature>
<dbReference type="SUPFAM" id="SSF51206">
    <property type="entry name" value="cAMP-binding domain-like"/>
    <property type="match status" value="2"/>
</dbReference>